<gene>
    <name evidence="1" type="ORF">F5147DRAFT_583394</name>
</gene>
<name>A0A9P7F025_9AGAM</name>
<dbReference type="GeneID" id="64693982"/>
<proteinExistence type="predicted"/>
<accession>A0A9P7F025</accession>
<dbReference type="RefSeq" id="XP_041288639.1">
    <property type="nucleotide sequence ID" value="XM_041431723.1"/>
</dbReference>
<sequence length="59" mass="6901">LFTFIDALPKGPKWCCMMIQTEGYITTHPIHLIWCDALEVMHHIFGNPAFTNNMEFDPY</sequence>
<feature type="non-terminal residue" evidence="1">
    <location>
        <position position="1"/>
    </location>
</feature>
<dbReference type="AlphaFoldDB" id="A0A9P7F025"/>
<dbReference type="Proteomes" id="UP000823399">
    <property type="component" value="Unassembled WGS sequence"/>
</dbReference>
<comment type="caution">
    <text evidence="1">The sequence shown here is derived from an EMBL/GenBank/DDBJ whole genome shotgun (WGS) entry which is preliminary data.</text>
</comment>
<organism evidence="1 2">
    <name type="scientific">Suillus discolor</name>
    <dbReference type="NCBI Taxonomy" id="1912936"/>
    <lineage>
        <taxon>Eukaryota</taxon>
        <taxon>Fungi</taxon>
        <taxon>Dikarya</taxon>
        <taxon>Basidiomycota</taxon>
        <taxon>Agaricomycotina</taxon>
        <taxon>Agaricomycetes</taxon>
        <taxon>Agaricomycetidae</taxon>
        <taxon>Boletales</taxon>
        <taxon>Suillineae</taxon>
        <taxon>Suillaceae</taxon>
        <taxon>Suillus</taxon>
    </lineage>
</organism>
<keyword evidence="2" id="KW-1185">Reference proteome</keyword>
<evidence type="ECO:0000313" key="2">
    <source>
        <dbReference type="Proteomes" id="UP000823399"/>
    </source>
</evidence>
<reference evidence="1" key="1">
    <citation type="journal article" date="2020" name="New Phytol.">
        <title>Comparative genomics reveals dynamic genome evolution in host specialist ectomycorrhizal fungi.</title>
        <authorList>
            <person name="Lofgren L.A."/>
            <person name="Nguyen N.H."/>
            <person name="Vilgalys R."/>
            <person name="Ruytinx J."/>
            <person name="Liao H.L."/>
            <person name="Branco S."/>
            <person name="Kuo A."/>
            <person name="LaButti K."/>
            <person name="Lipzen A."/>
            <person name="Andreopoulos W."/>
            <person name="Pangilinan J."/>
            <person name="Riley R."/>
            <person name="Hundley H."/>
            <person name="Na H."/>
            <person name="Barry K."/>
            <person name="Grigoriev I.V."/>
            <person name="Stajich J.E."/>
            <person name="Kennedy P.G."/>
        </authorList>
    </citation>
    <scope>NUCLEOTIDE SEQUENCE</scope>
    <source>
        <strain evidence="1">FC423</strain>
    </source>
</reference>
<dbReference type="InterPro" id="IPR041078">
    <property type="entry name" value="Plavaka"/>
</dbReference>
<dbReference type="EMBL" id="JABBWM010000064">
    <property type="protein sequence ID" value="KAG2097740.1"/>
    <property type="molecule type" value="Genomic_DNA"/>
</dbReference>
<dbReference type="Pfam" id="PF18759">
    <property type="entry name" value="Plavaka"/>
    <property type="match status" value="1"/>
</dbReference>
<protein>
    <submittedName>
        <fullName evidence="1">Uncharacterized protein</fullName>
    </submittedName>
</protein>
<evidence type="ECO:0000313" key="1">
    <source>
        <dbReference type="EMBL" id="KAG2097740.1"/>
    </source>
</evidence>
<dbReference type="OrthoDB" id="2688393at2759"/>